<gene>
    <name evidence="1" type="ORF">NSCI0253_LOCUS2149</name>
</gene>
<proteinExistence type="predicted"/>
<dbReference type="EMBL" id="HBFQ01003119">
    <property type="protein sequence ID" value="CAD8827803.1"/>
    <property type="molecule type" value="Transcribed_RNA"/>
</dbReference>
<organism evidence="1">
    <name type="scientific">Noctiluca scintillans</name>
    <name type="common">Sea sparkle</name>
    <name type="synonym">Red tide dinoflagellate</name>
    <dbReference type="NCBI Taxonomy" id="2966"/>
    <lineage>
        <taxon>Eukaryota</taxon>
        <taxon>Sar</taxon>
        <taxon>Alveolata</taxon>
        <taxon>Dinophyceae</taxon>
        <taxon>Noctilucales</taxon>
        <taxon>Noctilucaceae</taxon>
        <taxon>Noctiluca</taxon>
    </lineage>
</organism>
<evidence type="ECO:0000313" key="1">
    <source>
        <dbReference type="EMBL" id="CAD8827803.1"/>
    </source>
</evidence>
<sequence length="113" mass="11842">MFHQALLYALGSSSKVVVEERVEPRADVVGILRSPAGRGPPPFLGDLTAAEAEHTSTSVSQEPPADAIERIGGRALLGGASIFASGGLFLLGESSRDEQGIARLRIAKKLLSF</sequence>
<dbReference type="AlphaFoldDB" id="A0A7S0ZP21"/>
<reference evidence="1" key="1">
    <citation type="submission" date="2021-01" db="EMBL/GenBank/DDBJ databases">
        <authorList>
            <person name="Corre E."/>
            <person name="Pelletier E."/>
            <person name="Niang G."/>
            <person name="Scheremetjew M."/>
            <person name="Finn R."/>
            <person name="Kale V."/>
            <person name="Holt S."/>
            <person name="Cochrane G."/>
            <person name="Meng A."/>
            <person name="Brown T."/>
            <person name="Cohen L."/>
        </authorList>
    </citation>
    <scope>NUCLEOTIDE SEQUENCE</scope>
</reference>
<name>A0A7S0ZP21_NOCSC</name>
<protein>
    <submittedName>
        <fullName evidence="1">Uncharacterized protein</fullName>
    </submittedName>
</protein>
<accession>A0A7S0ZP21</accession>